<proteinExistence type="predicted"/>
<dbReference type="Gene3D" id="3.40.190.10">
    <property type="entry name" value="Periplasmic binding protein-like II"/>
    <property type="match status" value="2"/>
</dbReference>
<reference evidence="1" key="1">
    <citation type="submission" date="2021-02" db="EMBL/GenBank/DDBJ databases">
        <authorList>
            <person name="Vanwijnsberghe S."/>
        </authorList>
    </citation>
    <scope>NUCLEOTIDE SEQUENCE</scope>
    <source>
        <strain evidence="1">R-70211</strain>
    </source>
</reference>
<accession>A0A9N8QWX0</accession>
<dbReference type="EMBL" id="CAJNAS010000002">
    <property type="protein sequence ID" value="CAE6865183.1"/>
    <property type="molecule type" value="Genomic_DNA"/>
</dbReference>
<dbReference type="AlphaFoldDB" id="A0A9N8QWX0"/>
<comment type="caution">
    <text evidence="1">The sequence shown here is derived from an EMBL/GenBank/DDBJ whole genome shotgun (WGS) entry which is preliminary data.</text>
</comment>
<keyword evidence="2" id="KW-1185">Reference proteome</keyword>
<evidence type="ECO:0000313" key="1">
    <source>
        <dbReference type="EMBL" id="CAE6865183.1"/>
    </source>
</evidence>
<name>A0A9N8QWX0_9BURK</name>
<gene>
    <name evidence="1" type="ORF">R70211_00737</name>
</gene>
<dbReference type="Proteomes" id="UP000675121">
    <property type="component" value="Unassembled WGS sequence"/>
</dbReference>
<organism evidence="1 2">
    <name type="scientific">Paraburkholderia domus</name>
    <dbReference type="NCBI Taxonomy" id="2793075"/>
    <lineage>
        <taxon>Bacteria</taxon>
        <taxon>Pseudomonadati</taxon>
        <taxon>Pseudomonadota</taxon>
        <taxon>Betaproteobacteria</taxon>
        <taxon>Burkholderiales</taxon>
        <taxon>Burkholderiaceae</taxon>
        <taxon>Paraburkholderia</taxon>
    </lineage>
</organism>
<sequence length="79" mass="8593">MGVVNEPIEDRVGECRVPASAATFHTSSVTFRRLIDQARPGSIGLLCRTGDTNPVVKDCLGFTAKIFEDLHCDIAMSVR</sequence>
<evidence type="ECO:0000313" key="2">
    <source>
        <dbReference type="Proteomes" id="UP000675121"/>
    </source>
</evidence>
<protein>
    <submittedName>
        <fullName evidence="1">Uncharacterized protein</fullName>
    </submittedName>
</protein>